<organism evidence="2 3">
    <name type="scientific">Metschnikowia aff. pulcherrima</name>
    <dbReference type="NCBI Taxonomy" id="2163413"/>
    <lineage>
        <taxon>Eukaryota</taxon>
        <taxon>Fungi</taxon>
        <taxon>Dikarya</taxon>
        <taxon>Ascomycota</taxon>
        <taxon>Saccharomycotina</taxon>
        <taxon>Pichiomycetes</taxon>
        <taxon>Metschnikowiaceae</taxon>
        <taxon>Metschnikowia</taxon>
    </lineage>
</organism>
<dbReference type="EMBL" id="CP034457">
    <property type="protein sequence ID" value="QBM87208.1"/>
    <property type="molecule type" value="Genomic_DNA"/>
</dbReference>
<feature type="compositionally biased region" description="Polar residues" evidence="1">
    <location>
        <begin position="50"/>
        <end position="65"/>
    </location>
</feature>
<feature type="region of interest" description="Disordered" evidence="1">
    <location>
        <begin position="1"/>
        <end position="66"/>
    </location>
</feature>
<dbReference type="AlphaFoldDB" id="A0A4P6XMH3"/>
<evidence type="ECO:0000313" key="3">
    <source>
        <dbReference type="Proteomes" id="UP000292447"/>
    </source>
</evidence>
<feature type="compositionally biased region" description="Polar residues" evidence="1">
    <location>
        <begin position="280"/>
        <end position="290"/>
    </location>
</feature>
<name>A0A4P6XMH3_9ASCO</name>
<protein>
    <submittedName>
        <fullName evidence="2">Uncharacterized protein</fullName>
    </submittedName>
</protein>
<evidence type="ECO:0000256" key="1">
    <source>
        <dbReference type="SAM" id="MobiDB-lite"/>
    </source>
</evidence>
<keyword evidence="3" id="KW-1185">Reference proteome</keyword>
<gene>
    <name evidence="2" type="ORF">METSCH_B04070</name>
</gene>
<reference evidence="3" key="1">
    <citation type="submission" date="2019-03" db="EMBL/GenBank/DDBJ databases">
        <title>Snf2 controls pulcherriminic acid biosynthesis and connects pigmentation and antifungal activity of the yeast Metschnikowia pulcherrima.</title>
        <authorList>
            <person name="Gore-Lloyd D."/>
            <person name="Sumann I."/>
            <person name="Brachmann A.O."/>
            <person name="Schneeberger K."/>
            <person name="Ortiz-Merino R.A."/>
            <person name="Moreno-Beltran M."/>
            <person name="Schlaefli M."/>
            <person name="Kirner P."/>
            <person name="Santos Kron A."/>
            <person name="Wolfe K.H."/>
            <person name="Piel J."/>
            <person name="Ahrens C.H."/>
            <person name="Henk D."/>
            <person name="Freimoser F.M."/>
        </authorList>
    </citation>
    <scope>NUCLEOTIDE SEQUENCE [LARGE SCALE GENOMIC DNA]</scope>
    <source>
        <strain evidence="3">APC 1.2</strain>
    </source>
</reference>
<accession>A0A4P6XMH3</accession>
<evidence type="ECO:0000313" key="2">
    <source>
        <dbReference type="EMBL" id="QBM87208.1"/>
    </source>
</evidence>
<sequence>MKKLFGRKSGSSSETRERSHRRSNSHSYSGPSRTGEDLNEPINHLAGPRLTSTRSVPESDTNSLHSAPFSEAETLTVNKEQCFHLQSSYQDNFTSYIPFLVRRQRATLARAEAAENAPVNDTLEYDAGTGLHWGADVDSDDDKTMVSQRESLTVMHRATTSYNHKRTLLIASELIRNNLYVFPSPESFELFKELRASSKKLRKNSIVLYDEDSNVRRIFSRRKSLGNITPKSHNANFPLASDLNEATAPTTAYDLMDSVTGVTNGRRATIHDPSRRNYGTVESPSHVTSQNRQNVSASNLNNNLAHNNTSENNGHPFSKDRFSNCTIDSRPHLVPLDYKVKGKGLPLFKIVVPYMSTFRRKTPYMIFRRYLEKPKPPIESEAIDDEQFETYDFCTVHLKNSQHYKRYKFIFRPANAPEFTIFAFQNNYRPFADFNYKETRFRVFGTSITMAYLTHYNPELKLHVLDGDQPSLMDHLIEKNAENSMLRGRGDVNDAHLRAQIREVGMPELENPVPNPSNPIIRSNIDGTGISNRHSIPNEMPPFGRFLDACEYMKSSPIIPKKYSEVGKIDVYQNPREMSTSDYLSSLSVDLDSLVLSTIILALRETSIRTTVKHPGTSHTSRMSLLTSIALNGGTSANLMAVA</sequence>
<dbReference type="Proteomes" id="UP000292447">
    <property type="component" value="Chromosome II"/>
</dbReference>
<proteinExistence type="predicted"/>
<feature type="region of interest" description="Disordered" evidence="1">
    <location>
        <begin position="265"/>
        <end position="293"/>
    </location>
</feature>